<reference evidence="1" key="4">
    <citation type="submission" date="2019-03" db="UniProtKB">
        <authorList>
            <consortium name="EnsemblPlants"/>
        </authorList>
    </citation>
    <scope>IDENTIFICATION</scope>
</reference>
<dbReference type="Gramene" id="AET1Gv20673900.18">
    <property type="protein sequence ID" value="AET1Gv20673900.18"/>
    <property type="gene ID" value="AET1Gv20673900"/>
</dbReference>
<dbReference type="EnsemblPlants" id="AET1Gv20673900.18">
    <property type="protein sequence ID" value="AET1Gv20673900.18"/>
    <property type="gene ID" value="AET1Gv20673900"/>
</dbReference>
<evidence type="ECO:0000313" key="1">
    <source>
        <dbReference type="EnsemblPlants" id="AET1Gv20673900.18"/>
    </source>
</evidence>
<reference evidence="2" key="1">
    <citation type="journal article" date="2014" name="Science">
        <title>Ancient hybridizations among the ancestral genomes of bread wheat.</title>
        <authorList>
            <consortium name="International Wheat Genome Sequencing Consortium,"/>
            <person name="Marcussen T."/>
            <person name="Sandve S.R."/>
            <person name="Heier L."/>
            <person name="Spannagl M."/>
            <person name="Pfeifer M."/>
            <person name="Jakobsen K.S."/>
            <person name="Wulff B.B."/>
            <person name="Steuernagel B."/>
            <person name="Mayer K.F."/>
            <person name="Olsen O.A."/>
        </authorList>
    </citation>
    <scope>NUCLEOTIDE SEQUENCE [LARGE SCALE GENOMIC DNA]</scope>
    <source>
        <strain evidence="2">cv. AL8/78</strain>
    </source>
</reference>
<protein>
    <submittedName>
        <fullName evidence="1">Uncharacterized protein</fullName>
    </submittedName>
</protein>
<keyword evidence="2" id="KW-1185">Reference proteome</keyword>
<reference evidence="1" key="5">
    <citation type="journal article" date="2021" name="G3 (Bethesda)">
        <title>Aegilops tauschii genome assembly Aet v5.0 features greater sequence contiguity and improved annotation.</title>
        <authorList>
            <person name="Wang L."/>
            <person name="Zhu T."/>
            <person name="Rodriguez J.C."/>
            <person name="Deal K.R."/>
            <person name="Dubcovsky J."/>
            <person name="McGuire P.E."/>
            <person name="Lux T."/>
            <person name="Spannagl M."/>
            <person name="Mayer K.F.X."/>
            <person name="Baldrich P."/>
            <person name="Meyers B.C."/>
            <person name="Huo N."/>
            <person name="Gu Y.Q."/>
            <person name="Zhou H."/>
            <person name="Devos K.M."/>
            <person name="Bennetzen J.L."/>
            <person name="Unver T."/>
            <person name="Budak H."/>
            <person name="Gulick P.J."/>
            <person name="Galiba G."/>
            <person name="Kalapos B."/>
            <person name="Nelson D.R."/>
            <person name="Li P."/>
            <person name="You F.M."/>
            <person name="Luo M.C."/>
            <person name="Dvorak J."/>
        </authorList>
    </citation>
    <scope>NUCLEOTIDE SEQUENCE [LARGE SCALE GENOMIC DNA]</scope>
    <source>
        <strain evidence="1">cv. AL8/78</strain>
    </source>
</reference>
<reference evidence="1" key="3">
    <citation type="journal article" date="2017" name="Nature">
        <title>Genome sequence of the progenitor of the wheat D genome Aegilops tauschii.</title>
        <authorList>
            <person name="Luo M.C."/>
            <person name="Gu Y.Q."/>
            <person name="Puiu D."/>
            <person name="Wang H."/>
            <person name="Twardziok S.O."/>
            <person name="Deal K.R."/>
            <person name="Huo N."/>
            <person name="Zhu T."/>
            <person name="Wang L."/>
            <person name="Wang Y."/>
            <person name="McGuire P.E."/>
            <person name="Liu S."/>
            <person name="Long H."/>
            <person name="Ramasamy R.K."/>
            <person name="Rodriguez J.C."/>
            <person name="Van S.L."/>
            <person name="Yuan L."/>
            <person name="Wang Z."/>
            <person name="Xia Z."/>
            <person name="Xiao L."/>
            <person name="Anderson O.D."/>
            <person name="Ouyang S."/>
            <person name="Liang Y."/>
            <person name="Zimin A.V."/>
            <person name="Pertea G."/>
            <person name="Qi P."/>
            <person name="Bennetzen J.L."/>
            <person name="Dai X."/>
            <person name="Dawson M.W."/>
            <person name="Muller H.G."/>
            <person name="Kugler K."/>
            <person name="Rivarola-Duarte L."/>
            <person name="Spannagl M."/>
            <person name="Mayer K.F.X."/>
            <person name="Lu F.H."/>
            <person name="Bevan M.W."/>
            <person name="Leroy P."/>
            <person name="Li P."/>
            <person name="You F.M."/>
            <person name="Sun Q."/>
            <person name="Liu Z."/>
            <person name="Lyons E."/>
            <person name="Wicker T."/>
            <person name="Salzberg S.L."/>
            <person name="Devos K.M."/>
            <person name="Dvorak J."/>
        </authorList>
    </citation>
    <scope>NUCLEOTIDE SEQUENCE [LARGE SCALE GENOMIC DNA]</scope>
    <source>
        <strain evidence="1">cv. AL8/78</strain>
    </source>
</reference>
<evidence type="ECO:0000313" key="2">
    <source>
        <dbReference type="Proteomes" id="UP000015105"/>
    </source>
</evidence>
<dbReference type="Proteomes" id="UP000015105">
    <property type="component" value="Chromosome 1D"/>
</dbReference>
<accession>A0A452Z8J1</accession>
<sequence length="76" mass="8155">PTDGLLAPPAVDDVMWPLCFISDRLFKVPEDGGGDGPGAPLPPDGRIPLARRSYFIDVSPPLFIALSYHHCLATLV</sequence>
<dbReference type="AlphaFoldDB" id="A0A452Z8J1"/>
<proteinExistence type="predicted"/>
<organism evidence="1 2">
    <name type="scientific">Aegilops tauschii subsp. strangulata</name>
    <name type="common">Goatgrass</name>
    <dbReference type="NCBI Taxonomy" id="200361"/>
    <lineage>
        <taxon>Eukaryota</taxon>
        <taxon>Viridiplantae</taxon>
        <taxon>Streptophyta</taxon>
        <taxon>Embryophyta</taxon>
        <taxon>Tracheophyta</taxon>
        <taxon>Spermatophyta</taxon>
        <taxon>Magnoliopsida</taxon>
        <taxon>Liliopsida</taxon>
        <taxon>Poales</taxon>
        <taxon>Poaceae</taxon>
        <taxon>BOP clade</taxon>
        <taxon>Pooideae</taxon>
        <taxon>Triticodae</taxon>
        <taxon>Triticeae</taxon>
        <taxon>Triticinae</taxon>
        <taxon>Aegilops</taxon>
    </lineage>
</organism>
<reference evidence="2" key="2">
    <citation type="journal article" date="2017" name="Nat. Plants">
        <title>The Aegilops tauschii genome reveals multiple impacts of transposons.</title>
        <authorList>
            <person name="Zhao G."/>
            <person name="Zou C."/>
            <person name="Li K."/>
            <person name="Wang K."/>
            <person name="Li T."/>
            <person name="Gao L."/>
            <person name="Zhang X."/>
            <person name="Wang H."/>
            <person name="Yang Z."/>
            <person name="Liu X."/>
            <person name="Jiang W."/>
            <person name="Mao L."/>
            <person name="Kong X."/>
            <person name="Jiao Y."/>
            <person name="Jia J."/>
        </authorList>
    </citation>
    <scope>NUCLEOTIDE SEQUENCE [LARGE SCALE GENOMIC DNA]</scope>
    <source>
        <strain evidence="2">cv. AL8/78</strain>
    </source>
</reference>
<name>A0A452Z8J1_AEGTS</name>